<evidence type="ECO:0000259" key="1">
    <source>
        <dbReference type="Pfam" id="PF12867"/>
    </source>
</evidence>
<dbReference type="SUPFAM" id="SSF109854">
    <property type="entry name" value="DinB/YfiT-like putative metalloenzymes"/>
    <property type="match status" value="1"/>
</dbReference>
<dbReference type="AlphaFoldDB" id="A0A4R6IGI7"/>
<name>A0A4R6IGI7_9SPHI</name>
<accession>A0A4R6IGI7</accession>
<gene>
    <name evidence="2" type="ORF">CLV32_3431</name>
</gene>
<dbReference type="RefSeq" id="WP_133557582.1">
    <property type="nucleotide sequence ID" value="NZ_SNWM01000004.1"/>
</dbReference>
<reference evidence="2 3" key="1">
    <citation type="submission" date="2019-03" db="EMBL/GenBank/DDBJ databases">
        <title>Genomic Encyclopedia of Archaeal and Bacterial Type Strains, Phase II (KMG-II): from individual species to whole genera.</title>
        <authorList>
            <person name="Goeker M."/>
        </authorList>
    </citation>
    <scope>NUCLEOTIDE SEQUENCE [LARGE SCALE GENOMIC DNA]</scope>
    <source>
        <strain evidence="2 3">DSM 19034</strain>
    </source>
</reference>
<dbReference type="Proteomes" id="UP000295499">
    <property type="component" value="Unassembled WGS sequence"/>
</dbReference>
<evidence type="ECO:0000313" key="3">
    <source>
        <dbReference type="Proteomes" id="UP000295499"/>
    </source>
</evidence>
<organism evidence="2 3">
    <name type="scientific">Pedobacter duraquae</name>
    <dbReference type="NCBI Taxonomy" id="425511"/>
    <lineage>
        <taxon>Bacteria</taxon>
        <taxon>Pseudomonadati</taxon>
        <taxon>Bacteroidota</taxon>
        <taxon>Sphingobacteriia</taxon>
        <taxon>Sphingobacteriales</taxon>
        <taxon>Sphingobacteriaceae</taxon>
        <taxon>Pedobacter</taxon>
    </lineage>
</organism>
<dbReference type="InterPro" id="IPR024775">
    <property type="entry name" value="DinB-like"/>
</dbReference>
<dbReference type="Gene3D" id="1.20.120.450">
    <property type="entry name" value="dinb family like domain"/>
    <property type="match status" value="1"/>
</dbReference>
<dbReference type="EMBL" id="SNWM01000004">
    <property type="protein sequence ID" value="TDO20797.1"/>
    <property type="molecule type" value="Genomic_DNA"/>
</dbReference>
<feature type="domain" description="DinB-like" evidence="1">
    <location>
        <begin position="28"/>
        <end position="145"/>
    </location>
</feature>
<sequence>MELNKEVAKHLREVHFGENWTDVNLKDALTGVTWEDANIKIYDLNTIASLVFHINYYVAAVLKVMQGEPLNASDQFSFDHSPIENEEDWQRLIDKVLVEADQLAVEIEKLDGDKFAEDFSDPKYGSYYRNLHGIIEHTHYHLGQISLLKKLINNKNSY</sequence>
<proteinExistence type="predicted"/>
<dbReference type="OrthoDB" id="9814103at2"/>
<evidence type="ECO:0000313" key="2">
    <source>
        <dbReference type="EMBL" id="TDO20797.1"/>
    </source>
</evidence>
<dbReference type="InterPro" id="IPR034660">
    <property type="entry name" value="DinB/YfiT-like"/>
</dbReference>
<protein>
    <submittedName>
        <fullName evidence="2">DinB family protein</fullName>
    </submittedName>
</protein>
<dbReference type="Pfam" id="PF12867">
    <property type="entry name" value="DinB_2"/>
    <property type="match status" value="1"/>
</dbReference>
<keyword evidence="3" id="KW-1185">Reference proteome</keyword>
<comment type="caution">
    <text evidence="2">The sequence shown here is derived from an EMBL/GenBank/DDBJ whole genome shotgun (WGS) entry which is preliminary data.</text>
</comment>